<gene>
    <name evidence="8" type="primary">LOC100901358</name>
</gene>
<dbReference type="AlphaFoldDB" id="A0AAJ7PAP7"/>
<feature type="transmembrane region" description="Helical" evidence="6">
    <location>
        <begin position="83"/>
        <end position="104"/>
    </location>
</feature>
<feature type="transmembrane region" description="Helical" evidence="6">
    <location>
        <begin position="305"/>
        <end position="324"/>
    </location>
</feature>
<feature type="transmembrane region" description="Helical" evidence="6">
    <location>
        <begin position="392"/>
        <end position="414"/>
    </location>
</feature>
<dbReference type="RefSeq" id="XP_018495872.1">
    <property type="nucleotide sequence ID" value="XM_018640356.1"/>
</dbReference>
<keyword evidence="2 6" id="KW-1133">Transmembrane helix</keyword>
<evidence type="ECO:0000256" key="2">
    <source>
        <dbReference type="ARBA" id="ARBA00022989"/>
    </source>
</evidence>
<organism evidence="7 8">
    <name type="scientific">Galendromus occidentalis</name>
    <name type="common">western predatory mite</name>
    <dbReference type="NCBI Taxonomy" id="34638"/>
    <lineage>
        <taxon>Eukaryota</taxon>
        <taxon>Metazoa</taxon>
        <taxon>Ecdysozoa</taxon>
        <taxon>Arthropoda</taxon>
        <taxon>Chelicerata</taxon>
        <taxon>Arachnida</taxon>
        <taxon>Acari</taxon>
        <taxon>Parasitiformes</taxon>
        <taxon>Mesostigmata</taxon>
        <taxon>Gamasina</taxon>
        <taxon>Phytoseioidea</taxon>
        <taxon>Phytoseiidae</taxon>
        <taxon>Typhlodrominae</taxon>
        <taxon>Galendromus</taxon>
    </lineage>
</organism>
<feature type="transmembrane region" description="Helical" evidence="6">
    <location>
        <begin position="330"/>
        <end position="353"/>
    </location>
</feature>
<proteinExistence type="predicted"/>
<dbReference type="InterPro" id="IPR011701">
    <property type="entry name" value="MFS"/>
</dbReference>
<feature type="transmembrane region" description="Helical" evidence="6">
    <location>
        <begin position="190"/>
        <end position="212"/>
    </location>
</feature>
<feature type="region of interest" description="Disordered" evidence="5">
    <location>
        <begin position="422"/>
        <end position="448"/>
    </location>
</feature>
<name>A0AAJ7PAP7_9ACAR</name>
<dbReference type="KEGG" id="goe:100901358"/>
<evidence type="ECO:0000256" key="5">
    <source>
        <dbReference type="SAM" id="MobiDB-lite"/>
    </source>
</evidence>
<evidence type="ECO:0000313" key="7">
    <source>
        <dbReference type="Proteomes" id="UP000694867"/>
    </source>
</evidence>
<dbReference type="SUPFAM" id="SSF103473">
    <property type="entry name" value="MFS general substrate transporter"/>
    <property type="match status" value="1"/>
</dbReference>
<feature type="transmembrane region" description="Helical" evidence="6">
    <location>
        <begin position="365"/>
        <end position="386"/>
    </location>
</feature>
<feature type="transmembrane region" description="Helical" evidence="6">
    <location>
        <begin position="242"/>
        <end position="264"/>
    </location>
</feature>
<keyword evidence="8" id="KW-0813">Transport</keyword>
<evidence type="ECO:0000256" key="6">
    <source>
        <dbReference type="SAM" id="Phobius"/>
    </source>
</evidence>
<evidence type="ECO:0000256" key="3">
    <source>
        <dbReference type="ARBA" id="ARBA00023136"/>
    </source>
</evidence>
<evidence type="ECO:0000256" key="4">
    <source>
        <dbReference type="ARBA" id="ARBA00040840"/>
    </source>
</evidence>
<keyword evidence="8" id="KW-0762">Sugar transport</keyword>
<dbReference type="GO" id="GO:0022857">
    <property type="term" value="F:transmembrane transporter activity"/>
    <property type="evidence" value="ECO:0007669"/>
    <property type="project" value="InterPro"/>
</dbReference>
<keyword evidence="3 6" id="KW-0472">Membrane</keyword>
<dbReference type="Proteomes" id="UP000694867">
    <property type="component" value="Unplaced"/>
</dbReference>
<keyword evidence="1 6" id="KW-0812">Transmembrane</keyword>
<evidence type="ECO:0000256" key="1">
    <source>
        <dbReference type="ARBA" id="ARBA00022692"/>
    </source>
</evidence>
<dbReference type="Gene3D" id="1.20.1250.20">
    <property type="entry name" value="MFS general substrate transporter like domains"/>
    <property type="match status" value="2"/>
</dbReference>
<keyword evidence="7" id="KW-1185">Reference proteome</keyword>
<dbReference type="PANTHER" id="PTHR23121:SF10">
    <property type="entry name" value="MAJOR FACILITATOR SUPERFAMILY DOMAIN-CONTAINING PROTEIN 4A"/>
    <property type="match status" value="1"/>
</dbReference>
<dbReference type="PROSITE" id="PS51257">
    <property type="entry name" value="PROKAR_LIPOPROTEIN"/>
    <property type="match status" value="1"/>
</dbReference>
<reference evidence="8" key="1">
    <citation type="submission" date="2025-08" db="UniProtKB">
        <authorList>
            <consortium name="RefSeq"/>
        </authorList>
    </citation>
    <scope>IDENTIFICATION</scope>
</reference>
<dbReference type="Pfam" id="PF07690">
    <property type="entry name" value="MFS_1"/>
    <property type="match status" value="1"/>
</dbReference>
<feature type="transmembrane region" description="Helical" evidence="6">
    <location>
        <begin position="110"/>
        <end position="129"/>
    </location>
</feature>
<feature type="transmembrane region" description="Helical" evidence="6">
    <location>
        <begin position="12"/>
        <end position="33"/>
    </location>
</feature>
<feature type="transmembrane region" description="Helical" evidence="6">
    <location>
        <begin position="53"/>
        <end position="76"/>
    </location>
</feature>
<feature type="compositionally biased region" description="Basic and acidic residues" evidence="5">
    <location>
        <begin position="439"/>
        <end position="448"/>
    </location>
</feature>
<feature type="transmembrane region" description="Helical" evidence="6">
    <location>
        <begin position="141"/>
        <end position="161"/>
    </location>
</feature>
<dbReference type="PANTHER" id="PTHR23121">
    <property type="entry name" value="SODIUM-DEPENDENT GLUCOSE TRANSPORTER 1"/>
    <property type="match status" value="1"/>
</dbReference>
<dbReference type="GeneID" id="100901358"/>
<feature type="transmembrane region" description="Helical" evidence="6">
    <location>
        <begin position="276"/>
        <end position="298"/>
    </location>
</feature>
<protein>
    <recommendedName>
        <fullName evidence="4">Major facilitator superfamily domain-containing protein 4A</fullName>
    </recommendedName>
</protein>
<dbReference type="InterPro" id="IPR036259">
    <property type="entry name" value="MFS_trans_sf"/>
</dbReference>
<sequence>MRRSQASPTKVAILQTVNLHLLVFGLGCIYGMTGATLIDLGEGYSTTSTTVSFIITTRGLGSILLCLLAGTVFRFFNMQQVMILSLIVLAIGEGATPLLGSLTACHICTFLVGGGIGLVEAGLNFWIFAIWKEKSGPIFQLLNFCSGFGGVASPLLAAPFLKAVEIPVNVSMAEPPETGIPLPAEVTRVFIPYLMVGGVFAVAAILFIASFVMDRSNIGVSDAEANDSCCSRRLQQLMIANFCFYALANVSLEQTYVSMLALFVVQHLGFSKSNSVYLSAVFWTFFTASRVVATIASFKMSPHSMLVVSHALVLLPAGAMCLFVESATEVIWICTAVLGFGASPLFPSSFTHLQQYVHLSQSHSAMIMMCVCIGAMLPPVLVGPFIDDRPIAFVYVIFALAVLSATAFVTSLILKQGKGMRPSMMRKQSPSGVAEETSSDTKTKSVRL</sequence>
<accession>A0AAJ7PAP7</accession>
<evidence type="ECO:0000313" key="8">
    <source>
        <dbReference type="RefSeq" id="XP_018495872.1"/>
    </source>
</evidence>